<comment type="caution">
    <text evidence="1">The sequence shown here is derived from an EMBL/GenBank/DDBJ whole genome shotgun (WGS) entry which is preliminary data.</text>
</comment>
<accession>A0A0F8VT91</accession>
<protein>
    <submittedName>
        <fullName evidence="1">Uncharacterized protein</fullName>
    </submittedName>
</protein>
<proteinExistence type="predicted"/>
<sequence length="36" mass="3939">MAMAVDILDIVHVTIDHPHVGTGRRLFVAFNPNGHS</sequence>
<gene>
    <name evidence="1" type="ORF">LCGC14_3153760</name>
</gene>
<dbReference type="AlphaFoldDB" id="A0A0F8VT91"/>
<dbReference type="EMBL" id="LAZR01069507">
    <property type="protein sequence ID" value="KKK47578.1"/>
    <property type="molecule type" value="Genomic_DNA"/>
</dbReference>
<reference evidence="1" key="1">
    <citation type="journal article" date="2015" name="Nature">
        <title>Complex archaea that bridge the gap between prokaryotes and eukaryotes.</title>
        <authorList>
            <person name="Spang A."/>
            <person name="Saw J.H."/>
            <person name="Jorgensen S.L."/>
            <person name="Zaremba-Niedzwiedzka K."/>
            <person name="Martijn J."/>
            <person name="Lind A.E."/>
            <person name="van Eijk R."/>
            <person name="Schleper C."/>
            <person name="Guy L."/>
            <person name="Ettema T.J."/>
        </authorList>
    </citation>
    <scope>NUCLEOTIDE SEQUENCE</scope>
</reference>
<organism evidence="1">
    <name type="scientific">marine sediment metagenome</name>
    <dbReference type="NCBI Taxonomy" id="412755"/>
    <lineage>
        <taxon>unclassified sequences</taxon>
        <taxon>metagenomes</taxon>
        <taxon>ecological metagenomes</taxon>
    </lineage>
</organism>
<evidence type="ECO:0000313" key="1">
    <source>
        <dbReference type="EMBL" id="KKK47578.1"/>
    </source>
</evidence>
<feature type="non-terminal residue" evidence="1">
    <location>
        <position position="36"/>
    </location>
</feature>
<name>A0A0F8VT91_9ZZZZ</name>